<dbReference type="EMBL" id="CP142149">
    <property type="protein sequence ID" value="WSE31067.1"/>
    <property type="molecule type" value="Genomic_DNA"/>
</dbReference>
<name>A0ABZ1IAW2_9PSEU</name>
<dbReference type="Gene3D" id="1.10.357.10">
    <property type="entry name" value="Tetracycline Repressor, domain 2"/>
    <property type="match status" value="1"/>
</dbReference>
<feature type="DNA-binding region" description="H-T-H motif" evidence="4">
    <location>
        <begin position="30"/>
        <end position="49"/>
    </location>
</feature>
<dbReference type="PROSITE" id="PS01081">
    <property type="entry name" value="HTH_TETR_1"/>
    <property type="match status" value="1"/>
</dbReference>
<dbReference type="InterPro" id="IPR050109">
    <property type="entry name" value="HTH-type_TetR-like_transc_reg"/>
</dbReference>
<evidence type="ECO:0000313" key="6">
    <source>
        <dbReference type="EMBL" id="WSE31067.1"/>
    </source>
</evidence>
<evidence type="ECO:0000259" key="5">
    <source>
        <dbReference type="PROSITE" id="PS50977"/>
    </source>
</evidence>
<organism evidence="6 7">
    <name type="scientific">Amycolatopsis rhabdoformis</name>
    <dbReference type="NCBI Taxonomy" id="1448059"/>
    <lineage>
        <taxon>Bacteria</taxon>
        <taxon>Bacillati</taxon>
        <taxon>Actinomycetota</taxon>
        <taxon>Actinomycetes</taxon>
        <taxon>Pseudonocardiales</taxon>
        <taxon>Pseudonocardiaceae</taxon>
        <taxon>Amycolatopsis</taxon>
    </lineage>
</organism>
<keyword evidence="1" id="KW-0805">Transcription regulation</keyword>
<accession>A0ABZ1IAW2</accession>
<dbReference type="InterPro" id="IPR001647">
    <property type="entry name" value="HTH_TetR"/>
</dbReference>
<evidence type="ECO:0000256" key="4">
    <source>
        <dbReference type="PROSITE-ProRule" id="PRU00335"/>
    </source>
</evidence>
<keyword evidence="7" id="KW-1185">Reference proteome</keyword>
<dbReference type="PANTHER" id="PTHR30055:SF234">
    <property type="entry name" value="HTH-TYPE TRANSCRIPTIONAL REGULATOR BETI"/>
    <property type="match status" value="1"/>
</dbReference>
<keyword evidence="2 4" id="KW-0238">DNA-binding</keyword>
<dbReference type="PANTHER" id="PTHR30055">
    <property type="entry name" value="HTH-TYPE TRANSCRIPTIONAL REGULATOR RUTR"/>
    <property type="match status" value="1"/>
</dbReference>
<evidence type="ECO:0000256" key="1">
    <source>
        <dbReference type="ARBA" id="ARBA00023015"/>
    </source>
</evidence>
<dbReference type="InterPro" id="IPR009057">
    <property type="entry name" value="Homeodomain-like_sf"/>
</dbReference>
<dbReference type="PRINTS" id="PR00455">
    <property type="entry name" value="HTHTETR"/>
</dbReference>
<dbReference type="SUPFAM" id="SSF46689">
    <property type="entry name" value="Homeodomain-like"/>
    <property type="match status" value="1"/>
</dbReference>
<reference evidence="6 7" key="1">
    <citation type="journal article" date="2015" name="Int. J. Syst. Evol. Microbiol.">
        <title>Amycolatopsis rhabdoformis sp. nov., an actinomycete isolated from a tropical forest soil.</title>
        <authorList>
            <person name="Souza W.R."/>
            <person name="Silva R.E."/>
            <person name="Goodfellow M."/>
            <person name="Busarakam K."/>
            <person name="Figueiro F.S."/>
            <person name="Ferreira D."/>
            <person name="Rodrigues-Filho E."/>
            <person name="Moraes L.A.B."/>
            <person name="Zucchi T.D."/>
        </authorList>
    </citation>
    <scope>NUCLEOTIDE SEQUENCE [LARGE SCALE GENOMIC DNA]</scope>
    <source>
        <strain evidence="6 7">NCIMB 14900</strain>
    </source>
</reference>
<evidence type="ECO:0000313" key="7">
    <source>
        <dbReference type="Proteomes" id="UP001330812"/>
    </source>
</evidence>
<dbReference type="Pfam" id="PF00440">
    <property type="entry name" value="TetR_N"/>
    <property type="match status" value="1"/>
</dbReference>
<dbReference type="InterPro" id="IPR023772">
    <property type="entry name" value="DNA-bd_HTH_TetR-type_CS"/>
</dbReference>
<dbReference type="Proteomes" id="UP001330812">
    <property type="component" value="Chromosome"/>
</dbReference>
<evidence type="ECO:0000256" key="3">
    <source>
        <dbReference type="ARBA" id="ARBA00023163"/>
    </source>
</evidence>
<keyword evidence="3" id="KW-0804">Transcription</keyword>
<protein>
    <submittedName>
        <fullName evidence="6">TetR/AcrR family transcriptional regulator</fullName>
    </submittedName>
</protein>
<dbReference type="RefSeq" id="WP_326833879.1">
    <property type="nucleotide sequence ID" value="NZ_CP142149.1"/>
</dbReference>
<dbReference type="PROSITE" id="PS50977">
    <property type="entry name" value="HTH_TETR_2"/>
    <property type="match status" value="1"/>
</dbReference>
<sequence length="234" mass="25734">MPDEPNRERADRILDAAAELLVRWGSRKVTIEDIARRAGIGKGTVYLHWRTKDSLFGALLMRASVRLLENSAAELAADPRTVLPHRYFRSTFLLTTADALLSAMLNNDTELLGDYALSAEETRPESAEAVDRSFEIFLGSGLLRDDIPDVRYALSAAAAGFYLYSNVNPQFTDMPLEAKADALARVIREAFEPPGEPDPGTVEKAAAELRAVFETYASAARAVIYPRKTTTEPG</sequence>
<evidence type="ECO:0000256" key="2">
    <source>
        <dbReference type="ARBA" id="ARBA00023125"/>
    </source>
</evidence>
<feature type="domain" description="HTH tetR-type" evidence="5">
    <location>
        <begin position="7"/>
        <end position="67"/>
    </location>
</feature>
<gene>
    <name evidence="6" type="ORF">VSH64_02855</name>
</gene>
<proteinExistence type="predicted"/>